<organism evidence="2 3">
    <name type="scientific">Candidatus Lumbricidiphila eiseniae</name>
    <dbReference type="NCBI Taxonomy" id="1969409"/>
    <lineage>
        <taxon>Bacteria</taxon>
        <taxon>Bacillati</taxon>
        <taxon>Actinomycetota</taxon>
        <taxon>Actinomycetes</taxon>
        <taxon>Micrococcales</taxon>
        <taxon>Microbacteriaceae</taxon>
        <taxon>Candidatus Lumbricidiphila</taxon>
    </lineage>
</organism>
<evidence type="ECO:0000313" key="3">
    <source>
        <dbReference type="Proteomes" id="UP000219994"/>
    </source>
</evidence>
<comment type="caution">
    <text evidence="2">The sequence shown here is derived from an EMBL/GenBank/DDBJ whole genome shotgun (WGS) entry which is preliminary data.</text>
</comment>
<keyword evidence="1" id="KW-0812">Transmembrane</keyword>
<evidence type="ECO:0000256" key="1">
    <source>
        <dbReference type="SAM" id="Phobius"/>
    </source>
</evidence>
<proteinExistence type="predicted"/>
<accession>A0A2A6FNG8</accession>
<keyword evidence="1" id="KW-1133">Transmembrane helix</keyword>
<name>A0A2A6FNG8_9MICO</name>
<keyword evidence="1" id="KW-0472">Membrane</keyword>
<protein>
    <submittedName>
        <fullName evidence="2">Uncharacterized protein</fullName>
    </submittedName>
</protein>
<reference evidence="3" key="1">
    <citation type="submission" date="2017-03" db="EMBL/GenBank/DDBJ databases">
        <authorList>
            <person name="Lund M.B."/>
        </authorList>
    </citation>
    <scope>NUCLEOTIDE SEQUENCE [LARGE SCALE GENOMIC DNA]</scope>
</reference>
<evidence type="ECO:0000313" key="2">
    <source>
        <dbReference type="EMBL" id="PDQ34141.1"/>
    </source>
</evidence>
<gene>
    <name evidence="2" type="ORF">B5766_12985</name>
</gene>
<sequence length="97" mass="9620">MRPEGFEPPTFWSVVSIAVGDVAAVLVFGLRVVVGVVSAFRAHGAVGVHGNDECVCLAVHDAHEDDDTGGGGVLIGGGGVLIGGGGVLIGGWNRVTG</sequence>
<dbReference type="Proteomes" id="UP000219994">
    <property type="component" value="Unassembled WGS sequence"/>
</dbReference>
<feature type="transmembrane region" description="Helical" evidence="1">
    <location>
        <begin position="12"/>
        <end position="34"/>
    </location>
</feature>
<dbReference type="EMBL" id="NAEP01000069">
    <property type="protein sequence ID" value="PDQ34141.1"/>
    <property type="molecule type" value="Genomic_DNA"/>
</dbReference>
<dbReference type="AlphaFoldDB" id="A0A2A6FNG8"/>